<name>A0A818XQ94_9BILA</name>
<reference evidence="2" key="1">
    <citation type="submission" date="2021-02" db="EMBL/GenBank/DDBJ databases">
        <authorList>
            <person name="Nowell W R."/>
        </authorList>
    </citation>
    <scope>NUCLEOTIDE SEQUENCE</scope>
</reference>
<dbReference type="Gene3D" id="3.40.50.450">
    <property type="match status" value="1"/>
</dbReference>
<dbReference type="GO" id="GO:0005886">
    <property type="term" value="C:plasma membrane"/>
    <property type="evidence" value="ECO:0007669"/>
    <property type="project" value="TreeGrafter"/>
</dbReference>
<dbReference type="PANTHER" id="PTHR36300:SF1">
    <property type="entry name" value="RAW, ISOFORM A"/>
    <property type="match status" value="1"/>
</dbReference>
<dbReference type="Proteomes" id="UP000663845">
    <property type="component" value="Unassembled WGS sequence"/>
</dbReference>
<comment type="caution">
    <text evidence="2">The sequence shown here is derived from an EMBL/GenBank/DDBJ whole genome shotgun (WGS) entry which is preliminary data.</text>
</comment>
<accession>A0A818XQ94</accession>
<sequence>MSISNECHVFHHIFTCDDLSKKSQCKKLKFQRAFQFLQLLLLQRVYGIDVITRSSLQRRSKRQLCQFEVFLGGSCNPTTWRYEQAIPYFQARSISYYNPQVPNWTPDLVEIEHRAKELAPLLFFVIDYSTRSLAAIAEVCYLAARRRNIITVLNPMPEDKNQIKFIQQKKNSNEIDDEHDYKNVCEARRILRKLLRSINVPVFDNVKVALECATFILEATKQTVIHSNVLNEDESEKVRRTIYESPEDFYRQMNQSDMISASPILSDRQHSTTVNHSSPCLSPCFHSTHFTTGVHFRRSSITTKTQLSCSTNESGDDDGYGSLISSDRTLSQSSSSIFSDVCDYSTDENISSRFYLPISILNNIITIFSFTTTPSITSNACLIQSFFTLYQKIKTTFFPSKTHRVPISSSSSSSEDETFLFDLYIASGNHDEYWLNTFALPVLNEINIKYIKRQTYHDNDQLDILYDNYIRKRSHLLYYIINDYERLSHLTTELAFLIGERKYHIIVCLQLTINENSEKILTKNERQDIERSRKYLEDIAKKEKIVLCQSREQSWQHVLAFLQRN</sequence>
<gene>
    <name evidence="1" type="ORF">JYZ213_LOCUS10783</name>
    <name evidence="2" type="ORF">OXD698_LOCUS14956</name>
</gene>
<dbReference type="PANTHER" id="PTHR36300">
    <property type="entry name" value="RAW, ISOFORM A"/>
    <property type="match status" value="1"/>
</dbReference>
<dbReference type="Pfam" id="PF15891">
    <property type="entry name" value="Nuc_deoxyri_tr2"/>
    <property type="match status" value="1"/>
</dbReference>
<evidence type="ECO:0000313" key="1">
    <source>
        <dbReference type="EMBL" id="CAF0905370.1"/>
    </source>
</evidence>
<dbReference type="EMBL" id="CAJOAZ010000964">
    <property type="protein sequence ID" value="CAF3742314.1"/>
    <property type="molecule type" value="Genomic_DNA"/>
</dbReference>
<protein>
    <submittedName>
        <fullName evidence="2">Uncharacterized protein</fullName>
    </submittedName>
</protein>
<dbReference type="Proteomes" id="UP000663844">
    <property type="component" value="Unassembled WGS sequence"/>
</dbReference>
<organism evidence="2 3">
    <name type="scientific">Adineta steineri</name>
    <dbReference type="NCBI Taxonomy" id="433720"/>
    <lineage>
        <taxon>Eukaryota</taxon>
        <taxon>Metazoa</taxon>
        <taxon>Spiralia</taxon>
        <taxon>Gnathifera</taxon>
        <taxon>Rotifera</taxon>
        <taxon>Eurotatoria</taxon>
        <taxon>Bdelloidea</taxon>
        <taxon>Adinetida</taxon>
        <taxon>Adinetidae</taxon>
        <taxon>Adineta</taxon>
    </lineage>
</organism>
<dbReference type="EMBL" id="CAJNOG010000079">
    <property type="protein sequence ID" value="CAF0905370.1"/>
    <property type="molecule type" value="Genomic_DNA"/>
</dbReference>
<dbReference type="AlphaFoldDB" id="A0A818XQ94"/>
<evidence type="ECO:0000313" key="3">
    <source>
        <dbReference type="Proteomes" id="UP000663844"/>
    </source>
</evidence>
<evidence type="ECO:0000313" key="2">
    <source>
        <dbReference type="EMBL" id="CAF3742314.1"/>
    </source>
</evidence>
<proteinExistence type="predicted"/>
<dbReference type="InterPro" id="IPR039470">
    <property type="entry name" value="Nuc_deoxyri_tr2"/>
</dbReference>